<accession>A0A1W6JWF0</accession>
<evidence type="ECO:0000313" key="2">
    <source>
        <dbReference type="EMBL" id="ARM74587.1"/>
    </source>
</evidence>
<sequence>MIAVRKITIVCKECLENNGLMGKLILHHLPVYEEYLEKQFFLFLDCLRNDLIVSKYRKKFFNLLRKLYGITFTIQLMLTQIFDL</sequence>
<keyword evidence="1" id="KW-0472">Membrane</keyword>
<gene>
    <name evidence="2" type="ORF">B6F84_00115</name>
</gene>
<organism evidence="2 3">
    <name type="scientific">Acidianus manzaensis</name>
    <dbReference type="NCBI Taxonomy" id="282676"/>
    <lineage>
        <taxon>Archaea</taxon>
        <taxon>Thermoproteota</taxon>
        <taxon>Thermoprotei</taxon>
        <taxon>Sulfolobales</taxon>
        <taxon>Sulfolobaceae</taxon>
        <taxon>Acidianus</taxon>
    </lineage>
</organism>
<dbReference type="KEGG" id="aman:B6F84_00115"/>
<protein>
    <submittedName>
        <fullName evidence="2">Uncharacterized protein</fullName>
    </submittedName>
</protein>
<proteinExistence type="predicted"/>
<reference evidence="2 3" key="1">
    <citation type="submission" date="2017-03" db="EMBL/GenBank/DDBJ databases">
        <title>Sulfur activation and transportation mechanism of thermophilic Archaea Acidianus manzaensis YN-25.</title>
        <authorList>
            <person name="Ma Y."/>
            <person name="Yang Y."/>
            <person name="Xia J."/>
        </authorList>
    </citation>
    <scope>NUCLEOTIDE SEQUENCE [LARGE SCALE GENOMIC DNA]</scope>
    <source>
        <strain evidence="2 3">YN-25</strain>
    </source>
</reference>
<keyword evidence="1" id="KW-0812">Transmembrane</keyword>
<feature type="transmembrane region" description="Helical" evidence="1">
    <location>
        <begin position="63"/>
        <end position="82"/>
    </location>
</feature>
<dbReference type="AlphaFoldDB" id="A0A1W6JWF0"/>
<dbReference type="EMBL" id="CP020477">
    <property type="protein sequence ID" value="ARM74587.1"/>
    <property type="molecule type" value="Genomic_DNA"/>
</dbReference>
<name>A0A1W6JWF0_9CREN</name>
<keyword evidence="3" id="KW-1185">Reference proteome</keyword>
<evidence type="ECO:0000313" key="3">
    <source>
        <dbReference type="Proteomes" id="UP000193404"/>
    </source>
</evidence>
<dbReference type="Proteomes" id="UP000193404">
    <property type="component" value="Chromosome"/>
</dbReference>
<evidence type="ECO:0000256" key="1">
    <source>
        <dbReference type="SAM" id="Phobius"/>
    </source>
</evidence>
<keyword evidence="1" id="KW-1133">Transmembrane helix</keyword>